<dbReference type="RefSeq" id="XP_040876784.1">
    <property type="nucleotide sequence ID" value="XM_041022972.1"/>
</dbReference>
<feature type="region of interest" description="Disordered" evidence="2">
    <location>
        <begin position="187"/>
        <end position="302"/>
    </location>
</feature>
<dbReference type="STRING" id="1043003.A0A074WB88"/>
<protein>
    <recommendedName>
        <fullName evidence="5">Zn(2)-C6 fungal-type domain-containing protein</fullName>
    </recommendedName>
</protein>
<feature type="region of interest" description="Disordered" evidence="2">
    <location>
        <begin position="508"/>
        <end position="529"/>
    </location>
</feature>
<dbReference type="CDD" id="cd00067">
    <property type="entry name" value="GAL4"/>
    <property type="match status" value="1"/>
</dbReference>
<dbReference type="PANTHER" id="PTHR35392">
    <property type="entry name" value="ZN(II)2CYS6 TRANSCRIPTION FACTOR (EUROFUNG)-RELATED-RELATED"/>
    <property type="match status" value="1"/>
</dbReference>
<dbReference type="EMBL" id="KL584846">
    <property type="protein sequence ID" value="KEQ59761.1"/>
    <property type="molecule type" value="Genomic_DNA"/>
</dbReference>
<evidence type="ECO:0008006" key="5">
    <source>
        <dbReference type="Google" id="ProtNLM"/>
    </source>
</evidence>
<dbReference type="GO" id="GO:0000981">
    <property type="term" value="F:DNA-binding transcription factor activity, RNA polymerase II-specific"/>
    <property type="evidence" value="ECO:0007669"/>
    <property type="project" value="InterPro"/>
</dbReference>
<evidence type="ECO:0000313" key="4">
    <source>
        <dbReference type="Proteomes" id="UP000030672"/>
    </source>
</evidence>
<organism evidence="3 4">
    <name type="scientific">Aureobasidium melanogenum (strain CBS 110374)</name>
    <name type="common">Aureobasidium pullulans var. melanogenum</name>
    <dbReference type="NCBI Taxonomy" id="1043003"/>
    <lineage>
        <taxon>Eukaryota</taxon>
        <taxon>Fungi</taxon>
        <taxon>Dikarya</taxon>
        <taxon>Ascomycota</taxon>
        <taxon>Pezizomycotina</taxon>
        <taxon>Dothideomycetes</taxon>
        <taxon>Dothideomycetidae</taxon>
        <taxon>Dothideales</taxon>
        <taxon>Saccotheciaceae</taxon>
        <taxon>Aureobasidium</taxon>
    </lineage>
</organism>
<name>A0A074WB88_AURM1</name>
<evidence type="ECO:0000313" key="3">
    <source>
        <dbReference type="EMBL" id="KEQ59761.1"/>
    </source>
</evidence>
<dbReference type="PANTHER" id="PTHR35392:SF2">
    <property type="entry name" value="ZN(II)2CYS6 TRANSCRIPTION FACTOR (EUROFUNG)"/>
    <property type="match status" value="1"/>
</dbReference>
<evidence type="ECO:0000256" key="2">
    <source>
        <dbReference type="SAM" id="MobiDB-lite"/>
    </source>
</evidence>
<dbReference type="Proteomes" id="UP000030672">
    <property type="component" value="Unassembled WGS sequence"/>
</dbReference>
<evidence type="ECO:0000256" key="1">
    <source>
        <dbReference type="ARBA" id="ARBA00023242"/>
    </source>
</evidence>
<keyword evidence="4" id="KW-1185">Reference proteome</keyword>
<dbReference type="InterPro" id="IPR052973">
    <property type="entry name" value="Fungal_sec-metab_reg_TF"/>
</dbReference>
<dbReference type="InterPro" id="IPR001138">
    <property type="entry name" value="Zn2Cys6_DnaBD"/>
</dbReference>
<dbReference type="AlphaFoldDB" id="A0A074WB88"/>
<sequence>MGRKPNALILEFFERGAKLADQSNRYEHSCKRCGQEQFPKGRPDSLTRHLFEKCPNITDEDRSRALWQPADNYMASNNSTPHSDADLPLIPRREPSGLDALAEVSRQLQANGQHEEALVAQLRQHMDQENKDNGPLMHTASAATDMVHHMPAKSRKRRAESDVALQRQLPHPPVDPQLQQHDDYSSFVNNSLDESSAHQSPQPQSQQYQQRQQSQQPQHHQAHQPLQQSGHYSAQQPAQHTPQPSDQPSNTSQQPSQLPPQEAQDGAPSSHGESPAFTVNQGGFGLLQRANKNKVRGRFTEERRKEVQTVRKKGACLRCRMLKKPCSEGTPCGTCQNIESARLWKNACIRSRIAEEFTLYSSSLFQAKDHHTVLSALQGVDPMQLPGRVEVTLFPDTNIYATFPALMTPPTAPSLIFMLNYRRDPDTLAATLERYLHMVIMQCISHEPSTFMRSTLEVATELSVDHNDVLLGKLINLWAATNILISNEPIWSIFYEPNHPPVMEAVQGEHAEQASSASQDKGQSDRKAFSPDTTDYAVIYAQLQHAAERYCQKQAKFVMNELERRLLQRQQSSSFLTFLAAVILLNCVERMTVASPGEHPDRPVDWLLEEAPSHYWPQGNSFSNLVHLLLRMRGLPPATLVRHTGSLVVIPSTHNKAYSSETQGPAAESQLQLAAAWIERTNVSAYDLLRAKDRPLSEVGSDPRDWDLRFIAPLLLPQSS</sequence>
<dbReference type="GeneID" id="63916345"/>
<dbReference type="GO" id="GO:0008270">
    <property type="term" value="F:zinc ion binding"/>
    <property type="evidence" value="ECO:0007669"/>
    <property type="project" value="InterPro"/>
</dbReference>
<keyword evidence="1" id="KW-0539">Nucleus</keyword>
<dbReference type="SUPFAM" id="SSF81995">
    <property type="entry name" value="beta-sandwich domain of Sec23/24"/>
    <property type="match status" value="1"/>
</dbReference>
<feature type="compositionally biased region" description="Low complexity" evidence="2">
    <location>
        <begin position="197"/>
        <end position="229"/>
    </location>
</feature>
<reference evidence="3 4" key="1">
    <citation type="journal article" date="2014" name="BMC Genomics">
        <title>Genome sequencing of four Aureobasidium pullulans varieties: biotechnological potential, stress tolerance, and description of new species.</title>
        <authorList>
            <person name="Gostin Ar C."/>
            <person name="Ohm R.A."/>
            <person name="Kogej T."/>
            <person name="Sonjak S."/>
            <person name="Turk M."/>
            <person name="Zajc J."/>
            <person name="Zalar P."/>
            <person name="Grube M."/>
            <person name="Sun H."/>
            <person name="Han J."/>
            <person name="Sharma A."/>
            <person name="Chiniquy J."/>
            <person name="Ngan C.Y."/>
            <person name="Lipzen A."/>
            <person name="Barry K."/>
            <person name="Grigoriev I.V."/>
            <person name="Gunde-Cimerman N."/>
        </authorList>
    </citation>
    <scope>NUCLEOTIDE SEQUENCE [LARGE SCALE GENOMIC DNA]</scope>
    <source>
        <strain evidence="3 4">CBS 110374</strain>
    </source>
</reference>
<gene>
    <name evidence="3" type="ORF">M437DRAFT_55963</name>
</gene>
<feature type="compositionally biased region" description="Polar residues" evidence="2">
    <location>
        <begin position="230"/>
        <end position="256"/>
    </location>
</feature>
<accession>A0A074WB88</accession>
<proteinExistence type="predicted"/>
<dbReference type="HOGENOM" id="CLU_005936_0_0_1"/>